<evidence type="ECO:0000313" key="3">
    <source>
        <dbReference type="Proteomes" id="UP000187209"/>
    </source>
</evidence>
<keyword evidence="3" id="KW-1185">Reference proteome</keyword>
<keyword evidence="1" id="KW-0812">Transmembrane</keyword>
<protein>
    <submittedName>
        <fullName evidence="2">Uncharacterized protein</fullName>
    </submittedName>
</protein>
<dbReference type="OrthoDB" id="10641728at2759"/>
<gene>
    <name evidence="2" type="ORF">SteCoe_4140</name>
</gene>
<sequence length="212" mass="24467">MNTEEMFQKPNEESFKEIIIQDNSESKNIIYIPNNNFSCKPIQGDQAIDPQTTSIIPICERDLKFTQVIHFAKFMKWMSLLEFLMVFTYIIPGTIFLLVLLFVPVLGFIAAKKLHKCLGITYLVYLMLSILLRVILMVATGNLIFIIVGTLIIVSNLIAIRYLVKLLKIIKSLSDLEKRELLILQNGIPMRKPENDIQIPQLNYYNNSEQIK</sequence>
<proteinExistence type="predicted"/>
<feature type="transmembrane region" description="Helical" evidence="1">
    <location>
        <begin position="143"/>
        <end position="164"/>
    </location>
</feature>
<keyword evidence="1" id="KW-1133">Transmembrane helix</keyword>
<dbReference type="Proteomes" id="UP000187209">
    <property type="component" value="Unassembled WGS sequence"/>
</dbReference>
<feature type="transmembrane region" description="Helical" evidence="1">
    <location>
        <begin position="83"/>
        <end position="110"/>
    </location>
</feature>
<accession>A0A1R2CVD2</accession>
<reference evidence="2 3" key="1">
    <citation type="submission" date="2016-11" db="EMBL/GenBank/DDBJ databases">
        <title>The macronuclear genome of Stentor coeruleus: a giant cell with tiny introns.</title>
        <authorList>
            <person name="Slabodnick M."/>
            <person name="Ruby J.G."/>
            <person name="Reiff S.B."/>
            <person name="Swart E.C."/>
            <person name="Gosai S."/>
            <person name="Prabakaran S."/>
            <person name="Witkowska E."/>
            <person name="Larue G.E."/>
            <person name="Fisher S."/>
            <person name="Freeman R.M."/>
            <person name="Gunawardena J."/>
            <person name="Chu W."/>
            <person name="Stover N.A."/>
            <person name="Gregory B.D."/>
            <person name="Nowacki M."/>
            <person name="Derisi J."/>
            <person name="Roy S.W."/>
            <person name="Marshall W.F."/>
            <person name="Sood P."/>
        </authorList>
    </citation>
    <scope>NUCLEOTIDE SEQUENCE [LARGE SCALE GENOMIC DNA]</scope>
    <source>
        <strain evidence="2">WM001</strain>
    </source>
</reference>
<organism evidence="2 3">
    <name type="scientific">Stentor coeruleus</name>
    <dbReference type="NCBI Taxonomy" id="5963"/>
    <lineage>
        <taxon>Eukaryota</taxon>
        <taxon>Sar</taxon>
        <taxon>Alveolata</taxon>
        <taxon>Ciliophora</taxon>
        <taxon>Postciliodesmatophora</taxon>
        <taxon>Heterotrichea</taxon>
        <taxon>Heterotrichida</taxon>
        <taxon>Stentoridae</taxon>
        <taxon>Stentor</taxon>
    </lineage>
</organism>
<comment type="caution">
    <text evidence="2">The sequence shown here is derived from an EMBL/GenBank/DDBJ whole genome shotgun (WGS) entry which is preliminary data.</text>
</comment>
<name>A0A1R2CVD2_9CILI</name>
<keyword evidence="1" id="KW-0472">Membrane</keyword>
<evidence type="ECO:0000256" key="1">
    <source>
        <dbReference type="SAM" id="Phobius"/>
    </source>
</evidence>
<evidence type="ECO:0000313" key="2">
    <source>
        <dbReference type="EMBL" id="OMJ92931.1"/>
    </source>
</evidence>
<dbReference type="EMBL" id="MPUH01000051">
    <property type="protein sequence ID" value="OMJ92931.1"/>
    <property type="molecule type" value="Genomic_DNA"/>
</dbReference>
<feature type="transmembrane region" description="Helical" evidence="1">
    <location>
        <begin position="117"/>
        <end position="137"/>
    </location>
</feature>
<dbReference type="AlphaFoldDB" id="A0A1R2CVD2"/>